<evidence type="ECO:0000313" key="1">
    <source>
        <dbReference type="EMBL" id="ACF45523.1"/>
    </source>
</evidence>
<sequence>MPGLSWFSALRGLPRQNTEPGQHCVDKSVRSLYMDKVENYHTIRWDTAVHLRNPLQKDGQ</sequence>
<reference evidence="1" key="1">
    <citation type="submission" date="2008-06" db="EMBL/GenBank/DDBJ databases">
        <title>Complete sequence of chromosome of Prosthecochloris aestuarii DSM 271.</title>
        <authorList>
            <consortium name="US DOE Joint Genome Institute"/>
            <person name="Lucas S."/>
            <person name="Copeland A."/>
            <person name="Lapidus A."/>
            <person name="Glavina del Rio T."/>
            <person name="Dalin E."/>
            <person name="Tice H."/>
            <person name="Bruce D."/>
            <person name="Goodwin L."/>
            <person name="Pitluck S."/>
            <person name="Schmutz J."/>
            <person name="Larimer F."/>
            <person name="Land M."/>
            <person name="Hauser L."/>
            <person name="Kyrpides N."/>
            <person name="Anderson I."/>
            <person name="Liu Z."/>
            <person name="Li T."/>
            <person name="Zhao F."/>
            <person name="Overmann J."/>
            <person name="Bryant D.A."/>
            <person name="Richardson P."/>
        </authorList>
    </citation>
    <scope>NUCLEOTIDE SEQUENCE [LARGE SCALE GENOMIC DNA]</scope>
    <source>
        <strain evidence="1">DSM 271</strain>
    </source>
</reference>
<dbReference type="Proteomes" id="UP000002725">
    <property type="component" value="Chromosome"/>
</dbReference>
<protein>
    <submittedName>
        <fullName evidence="1">Uncharacterized protein</fullName>
    </submittedName>
</protein>
<dbReference type="HOGENOM" id="CLU_2937944_0_0_10"/>
<name>B4S5C6_PROA2</name>
<accession>B4S5C6</accession>
<dbReference type="KEGG" id="paa:Paes_0467"/>
<evidence type="ECO:0000313" key="2">
    <source>
        <dbReference type="Proteomes" id="UP000002725"/>
    </source>
</evidence>
<gene>
    <name evidence="1" type="ordered locus">Paes_0467</name>
</gene>
<organism evidence="1 2">
    <name type="scientific">Prosthecochloris aestuarii (strain DSM 271 / SK 413)</name>
    <dbReference type="NCBI Taxonomy" id="290512"/>
    <lineage>
        <taxon>Bacteria</taxon>
        <taxon>Pseudomonadati</taxon>
        <taxon>Chlorobiota</taxon>
        <taxon>Chlorobiia</taxon>
        <taxon>Chlorobiales</taxon>
        <taxon>Chlorobiaceae</taxon>
        <taxon>Prosthecochloris</taxon>
    </lineage>
</organism>
<dbReference type="EMBL" id="CP001108">
    <property type="protein sequence ID" value="ACF45523.1"/>
    <property type="molecule type" value="Genomic_DNA"/>
</dbReference>
<keyword evidence="2" id="KW-1185">Reference proteome</keyword>
<proteinExistence type="predicted"/>
<dbReference type="STRING" id="290512.Paes_0467"/>
<dbReference type="AlphaFoldDB" id="B4S5C6"/>